<gene>
    <name evidence="1" type="ORF">NCTC13316_00270</name>
</gene>
<reference evidence="1 2" key="1">
    <citation type="submission" date="2018-06" db="EMBL/GenBank/DDBJ databases">
        <authorList>
            <consortium name="Pathogen Informatics"/>
            <person name="Doyle S."/>
        </authorList>
    </citation>
    <scope>NUCLEOTIDE SEQUENCE [LARGE SCALE GENOMIC DNA]</scope>
    <source>
        <strain evidence="1 2">NCTC13316</strain>
    </source>
</reference>
<name>A0A378JIP9_9GAMM</name>
<dbReference type="AlphaFoldDB" id="A0A378JIP9"/>
<proteinExistence type="predicted"/>
<keyword evidence="2" id="KW-1185">Reference proteome</keyword>
<evidence type="ECO:0000313" key="2">
    <source>
        <dbReference type="Proteomes" id="UP000254794"/>
    </source>
</evidence>
<dbReference type="Proteomes" id="UP000254794">
    <property type="component" value="Unassembled WGS sequence"/>
</dbReference>
<dbReference type="RefSeq" id="WP_115329805.1">
    <property type="nucleotide sequence ID" value="NZ_CAAAHP010000011.1"/>
</dbReference>
<sequence>MLNYAIEAAIFKLPIPFFNFTHNFWILKDLSKNKIIAQLHGLAMSRTTGRIVPIGYRHDHSLRAYCFVYDKNVARQLRLTVSSFALPIHDCNTIYTKEDSLERWLKALAALEAINNLNLDYPRGGFCIPLSKTINSNSVYHTFGQVMDIEVYRFTGFLQIGLQTSVYEQIKRSFNF</sequence>
<evidence type="ECO:0000313" key="1">
    <source>
        <dbReference type="EMBL" id="STX50203.1"/>
    </source>
</evidence>
<organism evidence="1 2">
    <name type="scientific">Legionella busanensis</name>
    <dbReference type="NCBI Taxonomy" id="190655"/>
    <lineage>
        <taxon>Bacteria</taxon>
        <taxon>Pseudomonadati</taxon>
        <taxon>Pseudomonadota</taxon>
        <taxon>Gammaproteobacteria</taxon>
        <taxon>Legionellales</taxon>
        <taxon>Legionellaceae</taxon>
        <taxon>Legionella</taxon>
    </lineage>
</organism>
<protein>
    <submittedName>
        <fullName evidence="1">Uncharacterized protein</fullName>
    </submittedName>
</protein>
<accession>A0A378JIP9</accession>
<dbReference type="EMBL" id="UGOD01000001">
    <property type="protein sequence ID" value="STX50203.1"/>
    <property type="molecule type" value="Genomic_DNA"/>
</dbReference>
<dbReference type="OrthoDB" id="6978838at2"/>